<reference evidence="3" key="1">
    <citation type="journal article" date="2011" name="MBio">
        <title>Novel metabolic attributes of the genus Cyanothece, comprising a group of unicellular nitrogen-fixing Cyanobacteria.</title>
        <authorList>
            <person name="Bandyopadhyay A."/>
            <person name="Elvitigala T."/>
            <person name="Welsh E."/>
            <person name="Stockel J."/>
            <person name="Liberton M."/>
            <person name="Min H."/>
            <person name="Sherman L.A."/>
            <person name="Pakrasi H.B."/>
        </authorList>
    </citation>
    <scope>NUCLEOTIDE SEQUENCE [LARGE SCALE GENOMIC DNA]</scope>
    <source>
        <strain evidence="3">PCC 7822</strain>
    </source>
</reference>
<name>E0UB79_GLOV7</name>
<sequence length="189" mass="20488">MKNIFVKLTILSIFASLAIGEQAAYALTFNESNQIEIVLINGTLAANLPISTDSSGKIFGNSLSEKTTSVIPSDFDKNDRLDLCLGSNEFLGINNDLAASRCNQSFINFSRVAFWGGNSGIYSSIFQENAAKVNHPVQNISIPQPTEPSSVPGLVGFASFLGLQSLINRFKKFFLKSEYPALIAVLKSK</sequence>
<dbReference type="STRING" id="497965.Cyan7822_4410"/>
<dbReference type="HOGENOM" id="CLU_1432381_0_0_3"/>
<proteinExistence type="predicted"/>
<evidence type="ECO:0000313" key="3">
    <source>
        <dbReference type="Proteomes" id="UP000008206"/>
    </source>
</evidence>
<dbReference type="RefSeq" id="WP_013324387.1">
    <property type="nucleotide sequence ID" value="NC_014501.1"/>
</dbReference>
<evidence type="ECO:0000313" key="2">
    <source>
        <dbReference type="EMBL" id="ADN16324.1"/>
    </source>
</evidence>
<accession>E0UB79</accession>
<organism evidence="2 3">
    <name type="scientific">Gloeothece verrucosa (strain PCC 7822)</name>
    <name type="common">Cyanothece sp. (strain PCC 7822)</name>
    <dbReference type="NCBI Taxonomy" id="497965"/>
    <lineage>
        <taxon>Bacteria</taxon>
        <taxon>Bacillati</taxon>
        <taxon>Cyanobacteriota</taxon>
        <taxon>Cyanophyceae</taxon>
        <taxon>Oscillatoriophycideae</taxon>
        <taxon>Chroococcales</taxon>
        <taxon>Aphanothecaceae</taxon>
        <taxon>Gloeothece</taxon>
        <taxon>Gloeothece verrucosa</taxon>
    </lineage>
</organism>
<keyword evidence="3" id="KW-1185">Reference proteome</keyword>
<dbReference type="KEGG" id="cyj:Cyan7822_4410"/>
<evidence type="ECO:0008006" key="4">
    <source>
        <dbReference type="Google" id="ProtNLM"/>
    </source>
</evidence>
<feature type="chain" id="PRO_5003141227" description="PEP-CTERM protein-sorting domain-containing protein" evidence="1">
    <location>
        <begin position="27"/>
        <end position="189"/>
    </location>
</feature>
<feature type="signal peptide" evidence="1">
    <location>
        <begin position="1"/>
        <end position="26"/>
    </location>
</feature>
<evidence type="ECO:0000256" key="1">
    <source>
        <dbReference type="SAM" id="SignalP"/>
    </source>
</evidence>
<dbReference type="AlphaFoldDB" id="E0UB79"/>
<keyword evidence="1" id="KW-0732">Signal</keyword>
<dbReference type="EMBL" id="CP002198">
    <property type="protein sequence ID" value="ADN16324.1"/>
    <property type="molecule type" value="Genomic_DNA"/>
</dbReference>
<dbReference type="Proteomes" id="UP000008206">
    <property type="component" value="Chromosome"/>
</dbReference>
<protein>
    <recommendedName>
        <fullName evidence="4">PEP-CTERM protein-sorting domain-containing protein</fullName>
    </recommendedName>
</protein>
<gene>
    <name evidence="2" type="ordered locus">Cyan7822_4410</name>
</gene>